<gene>
    <name evidence="2" type="ORF">GALL_393760</name>
</gene>
<reference evidence="2" key="1">
    <citation type="submission" date="2016-10" db="EMBL/GenBank/DDBJ databases">
        <title>Sequence of Gallionella enrichment culture.</title>
        <authorList>
            <person name="Poehlein A."/>
            <person name="Muehling M."/>
            <person name="Daniel R."/>
        </authorList>
    </citation>
    <scope>NUCLEOTIDE SEQUENCE</scope>
</reference>
<accession>A0A1J5QN44</accession>
<feature type="region of interest" description="Disordered" evidence="1">
    <location>
        <begin position="1"/>
        <end position="63"/>
    </location>
</feature>
<comment type="caution">
    <text evidence="2">The sequence shown here is derived from an EMBL/GenBank/DDBJ whole genome shotgun (WGS) entry which is preliminary data.</text>
</comment>
<feature type="region of interest" description="Disordered" evidence="1">
    <location>
        <begin position="253"/>
        <end position="321"/>
    </location>
</feature>
<organism evidence="2">
    <name type="scientific">mine drainage metagenome</name>
    <dbReference type="NCBI Taxonomy" id="410659"/>
    <lineage>
        <taxon>unclassified sequences</taxon>
        <taxon>metagenomes</taxon>
        <taxon>ecological metagenomes</taxon>
    </lineage>
</organism>
<dbReference type="AlphaFoldDB" id="A0A1J5QN44"/>
<sequence>MRVHRSVRRVVGQPDDDDGDVVLGSVHQPRDEVLADPRGVDGGDAGREVLQGDQPLTQGPIPPLDEAVRVEDEHVAGEQVVPGGRARTTTETDHRSARLVEQRRVAVAHEHHREVPGTRVLQVPGPAVVREGHQHHARGAGDRHPVDDLVDPLEDQPRCRELVGERPHDGPELTHRGRGLDVVADDVPDHDRDDVRRDLHDVVPVATDLGVVRVRRVVGPHVDPIDLGLLRQHRALEGLGDGVLTRVQADVVDSEADPPHGQVEHVESARREPAGVSPRPRDHREQPEDAAATLEREQHDGRDPPVRQDLPQVTGEPGRRGTIRVRRGQVEIDRLLGRTVEERLDGVRPVRCALVPGPRGAVAVPPTTPARRRVDVDARGGVQATVVEEEPRPLDDAAGELVGDRLQGLGVVEIHEEA</sequence>
<dbReference type="EMBL" id="MLJW01001311">
    <property type="protein sequence ID" value="OIQ78907.1"/>
    <property type="molecule type" value="Genomic_DNA"/>
</dbReference>
<name>A0A1J5QN44_9ZZZZ</name>
<feature type="compositionally biased region" description="Basic and acidic residues" evidence="1">
    <location>
        <begin position="262"/>
        <end position="287"/>
    </location>
</feature>
<proteinExistence type="predicted"/>
<evidence type="ECO:0000313" key="2">
    <source>
        <dbReference type="EMBL" id="OIQ78907.1"/>
    </source>
</evidence>
<protein>
    <submittedName>
        <fullName evidence="2">Uncharacterized protein</fullName>
    </submittedName>
</protein>
<feature type="compositionally biased region" description="Basic and acidic residues" evidence="1">
    <location>
        <begin position="294"/>
        <end position="306"/>
    </location>
</feature>
<feature type="compositionally biased region" description="Basic and acidic residues" evidence="1">
    <location>
        <begin position="28"/>
        <end position="47"/>
    </location>
</feature>
<evidence type="ECO:0000256" key="1">
    <source>
        <dbReference type="SAM" id="MobiDB-lite"/>
    </source>
</evidence>